<comment type="caution">
    <text evidence="2">The sequence shown here is derived from an EMBL/GenBank/DDBJ whole genome shotgun (WGS) entry which is preliminary data.</text>
</comment>
<dbReference type="Proteomes" id="UP000620124">
    <property type="component" value="Unassembled WGS sequence"/>
</dbReference>
<accession>A0A8H6XJF1</accession>
<organism evidence="2 3">
    <name type="scientific">Mycena venus</name>
    <dbReference type="NCBI Taxonomy" id="2733690"/>
    <lineage>
        <taxon>Eukaryota</taxon>
        <taxon>Fungi</taxon>
        <taxon>Dikarya</taxon>
        <taxon>Basidiomycota</taxon>
        <taxon>Agaricomycotina</taxon>
        <taxon>Agaricomycetes</taxon>
        <taxon>Agaricomycetidae</taxon>
        <taxon>Agaricales</taxon>
        <taxon>Marasmiineae</taxon>
        <taxon>Mycenaceae</taxon>
        <taxon>Mycena</taxon>
    </lineage>
</organism>
<name>A0A8H6XJF1_9AGAR</name>
<gene>
    <name evidence="2" type="ORF">MVEN_01889900</name>
</gene>
<sequence length="216" mass="23676">MYATASVAENTPEYRISPGPLAFRSGVWKTRLRTYLRIRRTESTGEYTAAGAGTLANMYWAASGSFGQDSVEAEAGGDESNSPSRGSSSSPSSSESLFEDNSYMDPAPSVGGTSRTSSASPSVTSASSTSLVKKTARTETERRLALENDQWALRVTPHEVDCRGCRRTIKLDRRSLYYPGLWEKHRDRCEEVNKLREAERALGNLPVPSVEPIPCR</sequence>
<reference evidence="2" key="1">
    <citation type="submission" date="2020-05" db="EMBL/GenBank/DDBJ databases">
        <title>Mycena genomes resolve the evolution of fungal bioluminescence.</title>
        <authorList>
            <person name="Tsai I.J."/>
        </authorList>
    </citation>
    <scope>NUCLEOTIDE SEQUENCE</scope>
    <source>
        <strain evidence="2">CCC161011</strain>
    </source>
</reference>
<keyword evidence="3" id="KW-1185">Reference proteome</keyword>
<feature type="compositionally biased region" description="Low complexity" evidence="1">
    <location>
        <begin position="79"/>
        <end position="96"/>
    </location>
</feature>
<feature type="compositionally biased region" description="Low complexity" evidence="1">
    <location>
        <begin position="113"/>
        <end position="130"/>
    </location>
</feature>
<protein>
    <submittedName>
        <fullName evidence="2">Uncharacterized protein</fullName>
    </submittedName>
</protein>
<evidence type="ECO:0000313" key="2">
    <source>
        <dbReference type="EMBL" id="KAF7341524.1"/>
    </source>
</evidence>
<dbReference type="OrthoDB" id="2855464at2759"/>
<evidence type="ECO:0000313" key="3">
    <source>
        <dbReference type="Proteomes" id="UP000620124"/>
    </source>
</evidence>
<dbReference type="EMBL" id="JACAZI010000018">
    <property type="protein sequence ID" value="KAF7341524.1"/>
    <property type="molecule type" value="Genomic_DNA"/>
</dbReference>
<evidence type="ECO:0000256" key="1">
    <source>
        <dbReference type="SAM" id="MobiDB-lite"/>
    </source>
</evidence>
<proteinExistence type="predicted"/>
<dbReference type="AlphaFoldDB" id="A0A8H6XJF1"/>
<feature type="region of interest" description="Disordered" evidence="1">
    <location>
        <begin position="69"/>
        <end position="138"/>
    </location>
</feature>